<dbReference type="InterPro" id="IPR036693">
    <property type="entry name" value="TF_LuxR_autoind-bd_dom_sf"/>
</dbReference>
<accession>A0ABV3RPL4</accession>
<keyword evidence="1" id="KW-0805">Transcription regulation</keyword>
<dbReference type="PROSITE" id="PS50043">
    <property type="entry name" value="HTH_LUXR_2"/>
    <property type="match status" value="1"/>
</dbReference>
<dbReference type="SUPFAM" id="SSF75516">
    <property type="entry name" value="Pheromone-binding domain of LuxR-like quorum-sensing transcription factors"/>
    <property type="match status" value="1"/>
</dbReference>
<dbReference type="EMBL" id="JBFNXX010000011">
    <property type="protein sequence ID" value="MEW9920849.1"/>
    <property type="molecule type" value="Genomic_DNA"/>
</dbReference>
<evidence type="ECO:0000256" key="2">
    <source>
        <dbReference type="ARBA" id="ARBA00023125"/>
    </source>
</evidence>
<dbReference type="Pfam" id="PF03472">
    <property type="entry name" value="Autoind_bind"/>
    <property type="match status" value="1"/>
</dbReference>
<dbReference type="SMART" id="SM00421">
    <property type="entry name" value="HTH_LUXR"/>
    <property type="match status" value="1"/>
</dbReference>
<dbReference type="Pfam" id="PF00196">
    <property type="entry name" value="GerE"/>
    <property type="match status" value="1"/>
</dbReference>
<keyword evidence="3" id="KW-0804">Transcription</keyword>
<protein>
    <submittedName>
        <fullName evidence="5">Autoinducer binding domain-containing protein</fullName>
    </submittedName>
</protein>
<dbReference type="Gene3D" id="1.10.10.10">
    <property type="entry name" value="Winged helix-like DNA-binding domain superfamily/Winged helix DNA-binding domain"/>
    <property type="match status" value="1"/>
</dbReference>
<evidence type="ECO:0000313" key="6">
    <source>
        <dbReference type="Proteomes" id="UP001556098"/>
    </source>
</evidence>
<comment type="caution">
    <text evidence="5">The sequence shown here is derived from an EMBL/GenBank/DDBJ whole genome shotgun (WGS) entry which is preliminary data.</text>
</comment>
<proteinExistence type="predicted"/>
<evidence type="ECO:0000256" key="1">
    <source>
        <dbReference type="ARBA" id="ARBA00023015"/>
    </source>
</evidence>
<keyword evidence="2" id="KW-0238">DNA-binding</keyword>
<dbReference type="Proteomes" id="UP001556098">
    <property type="component" value="Unassembled WGS sequence"/>
</dbReference>
<sequence>MTGKITLQDFIARCHDIARLSELWSEALGFFHSRGIARVSYHSDDAQAPGAARLGIVEDGYPEEWLDLYIGGELSKIDPIPGIAARLVRPFLWSEAASLAELTEDQKRYMDILVASDLGDGLAMQVYGPNMRNAYVGLGFGRETPALDAQDIFELQCAAQMAHIRYCEITAGRQQRAELSPRELEVLRWIAEGKSNSVIADILGISRHTVDTMTRRMFDKLDVNDRTSAAIRGLGSGLLHHREHSPS</sequence>
<dbReference type="InterPro" id="IPR016032">
    <property type="entry name" value="Sig_transdc_resp-reg_C-effctor"/>
</dbReference>
<dbReference type="InterPro" id="IPR000792">
    <property type="entry name" value="Tscrpt_reg_LuxR_C"/>
</dbReference>
<organism evidence="5 6">
    <name type="scientific">Sulfitobacter sediminis</name>
    <dbReference type="NCBI Taxonomy" id="3234186"/>
    <lineage>
        <taxon>Bacteria</taxon>
        <taxon>Pseudomonadati</taxon>
        <taxon>Pseudomonadota</taxon>
        <taxon>Alphaproteobacteria</taxon>
        <taxon>Rhodobacterales</taxon>
        <taxon>Roseobacteraceae</taxon>
        <taxon>Sulfitobacter</taxon>
    </lineage>
</organism>
<evidence type="ECO:0000256" key="3">
    <source>
        <dbReference type="ARBA" id="ARBA00023163"/>
    </source>
</evidence>
<name>A0ABV3RPL4_9RHOB</name>
<reference evidence="5 6" key="1">
    <citation type="submission" date="2024-07" db="EMBL/GenBank/DDBJ databases">
        <title>Marimonas sp.nov., isolated from tidal-flat sediment.</title>
        <authorList>
            <person name="Jayan J.N."/>
            <person name="Lee S.S."/>
        </authorList>
    </citation>
    <scope>NUCLEOTIDE SEQUENCE [LARGE SCALE GENOMIC DNA]</scope>
    <source>
        <strain evidence="5 6">MJW-29</strain>
    </source>
</reference>
<dbReference type="Gene3D" id="3.30.450.80">
    <property type="entry name" value="Transcription factor LuxR-like, autoinducer-binding domain"/>
    <property type="match status" value="1"/>
</dbReference>
<feature type="domain" description="HTH luxR-type" evidence="4">
    <location>
        <begin position="172"/>
        <end position="237"/>
    </location>
</feature>
<gene>
    <name evidence="5" type="ORF">AB2B41_14640</name>
</gene>
<evidence type="ECO:0000313" key="5">
    <source>
        <dbReference type="EMBL" id="MEW9920849.1"/>
    </source>
</evidence>
<dbReference type="PANTHER" id="PTHR44688">
    <property type="entry name" value="DNA-BINDING TRANSCRIPTIONAL ACTIVATOR DEVR_DOSR"/>
    <property type="match status" value="1"/>
</dbReference>
<dbReference type="RefSeq" id="WP_367878553.1">
    <property type="nucleotide sequence ID" value="NZ_JBFNXX010000011.1"/>
</dbReference>
<keyword evidence="6" id="KW-1185">Reference proteome</keyword>
<dbReference type="PANTHER" id="PTHR44688:SF16">
    <property type="entry name" value="DNA-BINDING TRANSCRIPTIONAL ACTIVATOR DEVR_DOSR"/>
    <property type="match status" value="1"/>
</dbReference>
<dbReference type="PRINTS" id="PR00038">
    <property type="entry name" value="HTHLUXR"/>
</dbReference>
<dbReference type="CDD" id="cd06170">
    <property type="entry name" value="LuxR_C_like"/>
    <property type="match status" value="1"/>
</dbReference>
<dbReference type="InterPro" id="IPR036388">
    <property type="entry name" value="WH-like_DNA-bd_sf"/>
</dbReference>
<dbReference type="InterPro" id="IPR005143">
    <property type="entry name" value="TF_LuxR_autoind-bd_dom"/>
</dbReference>
<dbReference type="SUPFAM" id="SSF46894">
    <property type="entry name" value="C-terminal effector domain of the bipartite response regulators"/>
    <property type="match status" value="1"/>
</dbReference>
<evidence type="ECO:0000259" key="4">
    <source>
        <dbReference type="PROSITE" id="PS50043"/>
    </source>
</evidence>
<dbReference type="PROSITE" id="PS00622">
    <property type="entry name" value="HTH_LUXR_1"/>
    <property type="match status" value="1"/>
</dbReference>